<gene>
    <name evidence="2" type="ORF">GCM10023213_26520</name>
</gene>
<accession>A0ABP9P6V1</accession>
<evidence type="ECO:0000259" key="1">
    <source>
        <dbReference type="Pfam" id="PF13454"/>
    </source>
</evidence>
<dbReference type="RefSeq" id="WP_345736854.1">
    <property type="nucleotide sequence ID" value="NZ_BAABIA010000005.1"/>
</dbReference>
<dbReference type="PANTHER" id="PTHR40254:SF1">
    <property type="entry name" value="BLR0577 PROTEIN"/>
    <property type="match status" value="1"/>
</dbReference>
<sequence length="590" mass="66716">MNRPQSLAIIGSGPSAIYLLKHILDHAASLRPTLGEIVVFEKNAFIGMGMPYTPQTTDIYNMSNISSEELPELPTTLADWLRSQAPSVLADLGLEGVEIKEDEVYGRLALGQYFKAQYQLLQAWLTEAGIRVHSHADSQVLDVRDDAESQRITLFTQSGEAYEFDRVIIATGHRWPEKDVPEAGYYASPWPMAKLLPKDGEHYNFVIGTLGASLSAFDVISSLAHRHGDFIPKGDALTYRPHPGTEGFKMVMHSSKGLLPHLQFDQEEPMREIYRHVSPTDMAKLMDAKGRLRLETYFDQVCRPVLQEAFQKDDLPKMVKRLKDPSFKLLDFIEEMSQQHEYDNAFEGMRIEMKEAEESVKMHRPIHWKERMDDLIYTLNYYSSYMPAEDHVILHKKLMPFLLNVIAAMPLPSGNTILALYDAGKLEMIPGSVTHVRKSKAKRHTVVEVEQEADTSTYTYEMFIDCSGQGPLELEDYPFPSLVKNKTVRPACAAFYRSQSVAKLAKEDPELLLKIHGNTLLKTGGIDIDPSYRVIGDSGEANPRIHDIAFPHTTGHRPYSYGLQACNDTSRIVVKAWLEDLRKVAAMERS</sequence>
<dbReference type="Proteomes" id="UP001499852">
    <property type="component" value="Unassembled WGS sequence"/>
</dbReference>
<reference evidence="3" key="1">
    <citation type="journal article" date="2019" name="Int. J. Syst. Evol. Microbiol.">
        <title>The Global Catalogue of Microorganisms (GCM) 10K type strain sequencing project: providing services to taxonomists for standard genome sequencing and annotation.</title>
        <authorList>
            <consortium name="The Broad Institute Genomics Platform"/>
            <consortium name="The Broad Institute Genome Sequencing Center for Infectious Disease"/>
            <person name="Wu L."/>
            <person name="Ma J."/>
        </authorList>
    </citation>
    <scope>NUCLEOTIDE SEQUENCE [LARGE SCALE GENOMIC DNA]</scope>
    <source>
        <strain evidence="3">JCM 18053</strain>
    </source>
</reference>
<proteinExistence type="predicted"/>
<dbReference type="EMBL" id="BAABIA010000005">
    <property type="protein sequence ID" value="GAA5141761.1"/>
    <property type="molecule type" value="Genomic_DNA"/>
</dbReference>
<protein>
    <submittedName>
        <fullName evidence="2">FAD-NAD(P)-binding protein</fullName>
    </submittedName>
</protein>
<dbReference type="Pfam" id="PF13454">
    <property type="entry name" value="NAD_binding_9"/>
    <property type="match status" value="1"/>
</dbReference>
<dbReference type="InterPro" id="IPR038732">
    <property type="entry name" value="HpyO/CreE_NAD-binding"/>
</dbReference>
<feature type="domain" description="FAD-dependent urate hydroxylase HpyO/Asp monooxygenase CreE-like FAD/NAD(P)-binding" evidence="1">
    <location>
        <begin position="8"/>
        <end position="173"/>
    </location>
</feature>
<keyword evidence="3" id="KW-1185">Reference proteome</keyword>
<organism evidence="2 3">
    <name type="scientific">Prosthecobacter algae</name>
    <dbReference type="NCBI Taxonomy" id="1144682"/>
    <lineage>
        <taxon>Bacteria</taxon>
        <taxon>Pseudomonadati</taxon>
        <taxon>Verrucomicrobiota</taxon>
        <taxon>Verrucomicrobiia</taxon>
        <taxon>Verrucomicrobiales</taxon>
        <taxon>Verrucomicrobiaceae</taxon>
        <taxon>Prosthecobacter</taxon>
    </lineage>
</organism>
<dbReference type="Gene3D" id="3.50.50.60">
    <property type="entry name" value="FAD/NAD(P)-binding domain"/>
    <property type="match status" value="1"/>
</dbReference>
<comment type="caution">
    <text evidence="2">The sequence shown here is derived from an EMBL/GenBank/DDBJ whole genome shotgun (WGS) entry which is preliminary data.</text>
</comment>
<dbReference type="InterPro" id="IPR036188">
    <property type="entry name" value="FAD/NAD-bd_sf"/>
</dbReference>
<dbReference type="PANTHER" id="PTHR40254">
    <property type="entry name" value="BLR0577 PROTEIN"/>
    <property type="match status" value="1"/>
</dbReference>
<name>A0ABP9P6V1_9BACT</name>
<dbReference type="InterPro" id="IPR052189">
    <property type="entry name" value="L-asp_N-monooxygenase_NS-form"/>
</dbReference>
<dbReference type="SUPFAM" id="SSF51905">
    <property type="entry name" value="FAD/NAD(P)-binding domain"/>
    <property type="match status" value="1"/>
</dbReference>
<evidence type="ECO:0000313" key="3">
    <source>
        <dbReference type="Proteomes" id="UP001499852"/>
    </source>
</evidence>
<evidence type="ECO:0000313" key="2">
    <source>
        <dbReference type="EMBL" id="GAA5141761.1"/>
    </source>
</evidence>